<evidence type="ECO:0000256" key="2">
    <source>
        <dbReference type="ARBA" id="ARBA00023235"/>
    </source>
</evidence>
<dbReference type="GO" id="GO:0003723">
    <property type="term" value="F:RNA binding"/>
    <property type="evidence" value="ECO:0007669"/>
    <property type="project" value="InterPro"/>
</dbReference>
<dbReference type="AlphaFoldDB" id="A0A1G2BGV8"/>
<organism evidence="6 7">
    <name type="scientific">Candidatus Kerfeldbacteria bacterium RIFOXYB2_FULL_38_14</name>
    <dbReference type="NCBI Taxonomy" id="1798547"/>
    <lineage>
        <taxon>Bacteria</taxon>
        <taxon>Candidatus Kerfeldiibacteriota</taxon>
    </lineage>
</organism>
<dbReference type="GO" id="GO:0009982">
    <property type="term" value="F:pseudouridine synthase activity"/>
    <property type="evidence" value="ECO:0007669"/>
    <property type="project" value="InterPro"/>
</dbReference>
<comment type="function">
    <text evidence="4">Responsible for synthesis of pseudouridine from uracil.</text>
</comment>
<dbReference type="GO" id="GO:0140098">
    <property type="term" value="F:catalytic activity, acting on RNA"/>
    <property type="evidence" value="ECO:0007669"/>
    <property type="project" value="UniProtKB-ARBA"/>
</dbReference>
<gene>
    <name evidence="6" type="ORF">A2319_04140</name>
</gene>
<dbReference type="InterPro" id="IPR006145">
    <property type="entry name" value="PsdUridine_synth_RsuA/RluA"/>
</dbReference>
<name>A0A1G2BGV8_9BACT</name>
<dbReference type="InterPro" id="IPR006225">
    <property type="entry name" value="PsdUridine_synth_RluC/D"/>
</dbReference>
<dbReference type="PROSITE" id="PS01129">
    <property type="entry name" value="PSI_RLU"/>
    <property type="match status" value="1"/>
</dbReference>
<comment type="caution">
    <text evidence="6">The sequence shown here is derived from an EMBL/GenBank/DDBJ whole genome shotgun (WGS) entry which is preliminary data.</text>
</comment>
<dbReference type="Proteomes" id="UP000176420">
    <property type="component" value="Unassembled WGS sequence"/>
</dbReference>
<dbReference type="CDD" id="cd02869">
    <property type="entry name" value="PseudoU_synth_RluA_like"/>
    <property type="match status" value="1"/>
</dbReference>
<comment type="catalytic activity">
    <reaction evidence="4">
        <text>a uridine in RNA = a pseudouridine in RNA</text>
        <dbReference type="Rhea" id="RHEA:48348"/>
        <dbReference type="Rhea" id="RHEA-COMP:12068"/>
        <dbReference type="Rhea" id="RHEA-COMP:12069"/>
        <dbReference type="ChEBI" id="CHEBI:65314"/>
        <dbReference type="ChEBI" id="CHEBI:65315"/>
    </reaction>
</comment>
<feature type="domain" description="Pseudouridine synthase RsuA/RluA-like" evidence="5">
    <location>
        <begin position="14"/>
        <end position="173"/>
    </location>
</feature>
<dbReference type="InterPro" id="IPR050188">
    <property type="entry name" value="RluA_PseudoU_synthase"/>
</dbReference>
<dbReference type="Gene3D" id="3.30.2350.10">
    <property type="entry name" value="Pseudouridine synthase"/>
    <property type="match status" value="1"/>
</dbReference>
<dbReference type="GO" id="GO:0000455">
    <property type="term" value="P:enzyme-directed rRNA pseudouridine synthesis"/>
    <property type="evidence" value="ECO:0007669"/>
    <property type="project" value="TreeGrafter"/>
</dbReference>
<keyword evidence="2 4" id="KW-0413">Isomerase</keyword>
<dbReference type="NCBIfam" id="TIGR00005">
    <property type="entry name" value="rluA_subfam"/>
    <property type="match status" value="1"/>
</dbReference>
<dbReference type="EMBL" id="MHKI01000008">
    <property type="protein sequence ID" value="OGY87520.1"/>
    <property type="molecule type" value="Genomic_DNA"/>
</dbReference>
<proteinExistence type="inferred from homology"/>
<comment type="similarity">
    <text evidence="1 4">Belongs to the pseudouridine synthase RluA family.</text>
</comment>
<evidence type="ECO:0000313" key="6">
    <source>
        <dbReference type="EMBL" id="OGY87520.1"/>
    </source>
</evidence>
<dbReference type="InterPro" id="IPR020103">
    <property type="entry name" value="PsdUridine_synth_cat_dom_sf"/>
</dbReference>
<dbReference type="EC" id="5.4.99.-" evidence="4"/>
<evidence type="ECO:0000256" key="4">
    <source>
        <dbReference type="RuleBase" id="RU362028"/>
    </source>
</evidence>
<feature type="active site" evidence="3">
    <location>
        <position position="65"/>
    </location>
</feature>
<accession>A0A1G2BGV8</accession>
<protein>
    <recommendedName>
        <fullName evidence="4">Pseudouridine synthase</fullName>
        <ecNumber evidence="4">5.4.99.-</ecNumber>
    </recommendedName>
</protein>
<sequence>MPLETFATIFEDEDVLVLEKPRGLAVHLGNKPDEITLVDFLLKKYPLIKNVGENPIRPGLVHRLDKEVSGVMVVAKNQQAFVGLKEQFMQRLTQKEYRAIVHGILPQKTGVIKFRIAHSKTRGGKMAARPENCKGKEAWTEYEVLKEKNRRYSELKVTIKTGRTHQIRAHLAAIDHPLVGDSLYFSKKYQNKKEYPRLFLHAYRLSFAHPTHGQKMIFQANTPKEFEVFLSS</sequence>
<evidence type="ECO:0000313" key="7">
    <source>
        <dbReference type="Proteomes" id="UP000176420"/>
    </source>
</evidence>
<dbReference type="Pfam" id="PF00849">
    <property type="entry name" value="PseudoU_synth_2"/>
    <property type="match status" value="1"/>
</dbReference>
<evidence type="ECO:0000256" key="1">
    <source>
        <dbReference type="ARBA" id="ARBA00010876"/>
    </source>
</evidence>
<reference evidence="6 7" key="1">
    <citation type="journal article" date="2016" name="Nat. Commun.">
        <title>Thousands of microbial genomes shed light on interconnected biogeochemical processes in an aquifer system.</title>
        <authorList>
            <person name="Anantharaman K."/>
            <person name="Brown C.T."/>
            <person name="Hug L.A."/>
            <person name="Sharon I."/>
            <person name="Castelle C.J."/>
            <person name="Probst A.J."/>
            <person name="Thomas B.C."/>
            <person name="Singh A."/>
            <person name="Wilkins M.J."/>
            <person name="Karaoz U."/>
            <person name="Brodie E.L."/>
            <person name="Williams K.H."/>
            <person name="Hubbard S.S."/>
            <person name="Banfield J.F."/>
        </authorList>
    </citation>
    <scope>NUCLEOTIDE SEQUENCE [LARGE SCALE GENOMIC DNA]</scope>
</reference>
<evidence type="ECO:0000256" key="3">
    <source>
        <dbReference type="PIRSR" id="PIRSR606225-1"/>
    </source>
</evidence>
<dbReference type="InterPro" id="IPR006224">
    <property type="entry name" value="PsdUridine_synth_RluA-like_CS"/>
</dbReference>
<dbReference type="PANTHER" id="PTHR21600:SF44">
    <property type="entry name" value="RIBOSOMAL LARGE SUBUNIT PSEUDOURIDINE SYNTHASE D"/>
    <property type="match status" value="1"/>
</dbReference>
<dbReference type="SUPFAM" id="SSF55120">
    <property type="entry name" value="Pseudouridine synthase"/>
    <property type="match status" value="1"/>
</dbReference>
<evidence type="ECO:0000259" key="5">
    <source>
        <dbReference type="Pfam" id="PF00849"/>
    </source>
</evidence>
<dbReference type="PANTHER" id="PTHR21600">
    <property type="entry name" value="MITOCHONDRIAL RNA PSEUDOURIDINE SYNTHASE"/>
    <property type="match status" value="1"/>
</dbReference>